<proteinExistence type="predicted"/>
<organism evidence="1 2">
    <name type="scientific">Araneus ventricosus</name>
    <name type="common">Orbweaver spider</name>
    <name type="synonym">Epeira ventricosa</name>
    <dbReference type="NCBI Taxonomy" id="182803"/>
    <lineage>
        <taxon>Eukaryota</taxon>
        <taxon>Metazoa</taxon>
        <taxon>Ecdysozoa</taxon>
        <taxon>Arthropoda</taxon>
        <taxon>Chelicerata</taxon>
        <taxon>Arachnida</taxon>
        <taxon>Araneae</taxon>
        <taxon>Araneomorphae</taxon>
        <taxon>Entelegynae</taxon>
        <taxon>Araneoidea</taxon>
        <taxon>Araneidae</taxon>
        <taxon>Araneus</taxon>
    </lineage>
</organism>
<evidence type="ECO:0000313" key="1">
    <source>
        <dbReference type="EMBL" id="GBM37850.1"/>
    </source>
</evidence>
<dbReference type="Proteomes" id="UP000499080">
    <property type="component" value="Unassembled WGS sequence"/>
</dbReference>
<dbReference type="AlphaFoldDB" id="A0A4Y2F8J5"/>
<evidence type="ECO:0000313" key="2">
    <source>
        <dbReference type="Proteomes" id="UP000499080"/>
    </source>
</evidence>
<gene>
    <name evidence="1" type="ORF">AVEN_261008_1</name>
</gene>
<protein>
    <submittedName>
        <fullName evidence="1">Uncharacterized protein</fullName>
    </submittedName>
</protein>
<accession>A0A4Y2F8J5</accession>
<reference evidence="1 2" key="1">
    <citation type="journal article" date="2019" name="Sci. Rep.">
        <title>Orb-weaving spider Araneus ventricosus genome elucidates the spidroin gene catalogue.</title>
        <authorList>
            <person name="Kono N."/>
            <person name="Nakamura H."/>
            <person name="Ohtoshi R."/>
            <person name="Moran D.A.P."/>
            <person name="Shinohara A."/>
            <person name="Yoshida Y."/>
            <person name="Fujiwara M."/>
            <person name="Mori M."/>
            <person name="Tomita M."/>
            <person name="Arakawa K."/>
        </authorList>
    </citation>
    <scope>NUCLEOTIDE SEQUENCE [LARGE SCALE GENOMIC DNA]</scope>
</reference>
<name>A0A4Y2F8J5_ARAVE</name>
<keyword evidence="2" id="KW-1185">Reference proteome</keyword>
<comment type="caution">
    <text evidence="1">The sequence shown here is derived from an EMBL/GenBank/DDBJ whole genome shotgun (WGS) entry which is preliminary data.</text>
</comment>
<sequence length="138" mass="15819">MRTVIVEEIGADGASRFECAMERMCSRESEMLLILVQTHRGLAYPKGCKAEYRPLEVIKIVQTVPRTAAKIKTELCGEHGPKPHQWGHKEGYKCLTNLVRGEITYKRVIKITFLRNLTRLLECPIEEGFVRNSCDWPT</sequence>
<dbReference type="EMBL" id="BGPR01095280">
    <property type="protein sequence ID" value="GBM37850.1"/>
    <property type="molecule type" value="Genomic_DNA"/>
</dbReference>